<dbReference type="EMBL" id="JACIJF010000052">
    <property type="protein sequence ID" value="MBB5713148.1"/>
    <property type="molecule type" value="Genomic_DNA"/>
</dbReference>
<comment type="caution">
    <text evidence="1">The sequence shown here is derived from an EMBL/GenBank/DDBJ whole genome shotgun (WGS) entry which is preliminary data.</text>
</comment>
<reference evidence="1 2" key="1">
    <citation type="submission" date="2020-08" db="EMBL/GenBank/DDBJ databases">
        <title>Genomic Encyclopedia of Type Strains, Phase IV (KMG-IV): sequencing the most valuable type-strain genomes for metagenomic binning, comparative biology and taxonomic classification.</title>
        <authorList>
            <person name="Goeker M."/>
        </authorList>
    </citation>
    <scope>NUCLEOTIDE SEQUENCE [LARGE SCALE GENOMIC DNA]</scope>
    <source>
        <strain evidence="1 2">DSM 26736</strain>
    </source>
</reference>
<protein>
    <submittedName>
        <fullName evidence="1">Uncharacterized protein</fullName>
    </submittedName>
</protein>
<name>A0A840YU11_9SPHN</name>
<keyword evidence="2" id="KW-1185">Reference proteome</keyword>
<sequence>MIVALILQSAIVQPLPQDVWASVSVGASLAHTSETIEFLRAGFSAVDGEVTLRRTFRRLNDPPEVSWATSLTCHGVLEAVDRLKIIPAPDVVKPGDTEEIVLDGEMYAVRFRGRYGSNTGEPVRFSSTGGTPLSKWVSGTLSTLKPCWSPTRLKVSG</sequence>
<dbReference type="AlphaFoldDB" id="A0A840YU11"/>
<organism evidence="1 2">
    <name type="scientific">Sphingomonas xinjiangensis</name>
    <dbReference type="NCBI Taxonomy" id="643568"/>
    <lineage>
        <taxon>Bacteria</taxon>
        <taxon>Pseudomonadati</taxon>
        <taxon>Pseudomonadota</taxon>
        <taxon>Alphaproteobacteria</taxon>
        <taxon>Sphingomonadales</taxon>
        <taxon>Sphingomonadaceae</taxon>
        <taxon>Sphingomonas</taxon>
    </lineage>
</organism>
<accession>A0A840YU11</accession>
<dbReference type="Proteomes" id="UP000527143">
    <property type="component" value="Unassembled WGS sequence"/>
</dbReference>
<evidence type="ECO:0000313" key="1">
    <source>
        <dbReference type="EMBL" id="MBB5713148.1"/>
    </source>
</evidence>
<proteinExistence type="predicted"/>
<evidence type="ECO:0000313" key="2">
    <source>
        <dbReference type="Proteomes" id="UP000527143"/>
    </source>
</evidence>
<gene>
    <name evidence="1" type="ORF">FHT02_004418</name>
</gene>